<dbReference type="EMBL" id="FNDJ01000019">
    <property type="protein sequence ID" value="SDK79145.1"/>
    <property type="molecule type" value="Genomic_DNA"/>
</dbReference>
<evidence type="ECO:0000313" key="1">
    <source>
        <dbReference type="EMBL" id="SDK79145.1"/>
    </source>
</evidence>
<evidence type="ECO:0000313" key="2">
    <source>
        <dbReference type="Proteomes" id="UP000199202"/>
    </source>
</evidence>
<dbReference type="RefSeq" id="WP_090941616.1">
    <property type="nucleotide sequence ID" value="NZ_FNDJ01000019.1"/>
</dbReference>
<dbReference type="OrthoDB" id="3478802at2"/>
<dbReference type="InterPro" id="IPR049457">
    <property type="entry name" value="Emfourin"/>
</dbReference>
<reference evidence="1 2" key="1">
    <citation type="submission" date="2016-10" db="EMBL/GenBank/DDBJ databases">
        <authorList>
            <person name="de Groot N.N."/>
        </authorList>
    </citation>
    <scope>NUCLEOTIDE SEQUENCE [LARGE SCALE GENOMIC DNA]</scope>
    <source>
        <strain evidence="1 2">CGMCC 4.6533</strain>
    </source>
</reference>
<keyword evidence="2" id="KW-1185">Reference proteome</keyword>
<accession>A0A1G9ET18</accession>
<dbReference type="STRING" id="633440.SAMN05421869_11910"/>
<dbReference type="AlphaFoldDB" id="A0A1G9ET18"/>
<organism evidence="1 2">
    <name type="scientific">Nonomuraea jiangxiensis</name>
    <dbReference type="NCBI Taxonomy" id="633440"/>
    <lineage>
        <taxon>Bacteria</taxon>
        <taxon>Bacillati</taxon>
        <taxon>Actinomycetota</taxon>
        <taxon>Actinomycetes</taxon>
        <taxon>Streptosporangiales</taxon>
        <taxon>Streptosporangiaceae</taxon>
        <taxon>Nonomuraea</taxon>
    </lineage>
</organism>
<sequence>MKVRIERAGGFAGLQETVAGYDTDELPAPAAARVYGALAAIEAAVAREGGGEVGADLITYRITVGDGGGRVFTVPDEPPPRLADPLAVLLHPVG</sequence>
<proteinExistence type="predicted"/>
<dbReference type="Pfam" id="PF20242">
    <property type="entry name" value="Emfourin"/>
    <property type="match status" value="1"/>
</dbReference>
<dbReference type="Proteomes" id="UP000199202">
    <property type="component" value="Unassembled WGS sequence"/>
</dbReference>
<protein>
    <submittedName>
        <fullName evidence="1">Uncharacterized protein</fullName>
    </submittedName>
</protein>
<gene>
    <name evidence="1" type="ORF">SAMN05421869_11910</name>
</gene>
<name>A0A1G9ET18_9ACTN</name>